<feature type="compositionally biased region" description="Basic and acidic residues" evidence="1">
    <location>
        <begin position="40"/>
        <end position="49"/>
    </location>
</feature>
<accession>A0A8H3QXE8</accession>
<dbReference type="AlphaFoldDB" id="A0A8H3QXE8"/>
<sequence length="212" mass="24850">MPEIIPSKIILPQPEENFSPKNKKAEPPITSTSGISESSKTFEHIDPSNKKASSISPARQEMMADADVIDIAKENKINPNDLFYMTRRERLISEEIYLQKYANVRKPWEYVYDDEEWQKNISILQENVATDFMERYKWTFETPLSELAQYTEKINKSLRDDCKREEGRDTINKIAQEIVKNDYPSEKIKQISYDLESFAPKPVTEDFWLTLL</sequence>
<protein>
    <submittedName>
        <fullName evidence="2">Uncharacterized protein</fullName>
    </submittedName>
</protein>
<dbReference type="EMBL" id="BLAL01000246">
    <property type="protein sequence ID" value="GES96005.1"/>
    <property type="molecule type" value="Genomic_DNA"/>
</dbReference>
<evidence type="ECO:0000313" key="3">
    <source>
        <dbReference type="Proteomes" id="UP000615446"/>
    </source>
</evidence>
<reference evidence="2" key="1">
    <citation type="submission" date="2019-10" db="EMBL/GenBank/DDBJ databases">
        <title>Conservation and host-specific expression of non-tandemly repeated heterogenous ribosome RNA gene in arbuscular mycorrhizal fungi.</title>
        <authorList>
            <person name="Maeda T."/>
            <person name="Kobayashi Y."/>
            <person name="Nakagawa T."/>
            <person name="Ezawa T."/>
            <person name="Yamaguchi K."/>
            <person name="Bino T."/>
            <person name="Nishimoto Y."/>
            <person name="Shigenobu S."/>
            <person name="Kawaguchi M."/>
        </authorList>
    </citation>
    <scope>NUCLEOTIDE SEQUENCE</scope>
    <source>
        <strain evidence="2">HR1</strain>
    </source>
</reference>
<comment type="caution">
    <text evidence="2">The sequence shown here is derived from an EMBL/GenBank/DDBJ whole genome shotgun (WGS) entry which is preliminary data.</text>
</comment>
<evidence type="ECO:0000313" key="2">
    <source>
        <dbReference type="EMBL" id="GES96005.1"/>
    </source>
</evidence>
<name>A0A8H3QXE8_9GLOM</name>
<feature type="compositionally biased region" description="Polar residues" evidence="1">
    <location>
        <begin position="29"/>
        <end position="39"/>
    </location>
</feature>
<feature type="region of interest" description="Disordered" evidence="1">
    <location>
        <begin position="1"/>
        <end position="58"/>
    </location>
</feature>
<gene>
    <name evidence="2" type="ORF">RCL2_002265300</name>
</gene>
<dbReference type="OrthoDB" id="2433514at2759"/>
<proteinExistence type="predicted"/>
<dbReference type="Proteomes" id="UP000615446">
    <property type="component" value="Unassembled WGS sequence"/>
</dbReference>
<evidence type="ECO:0000256" key="1">
    <source>
        <dbReference type="SAM" id="MobiDB-lite"/>
    </source>
</evidence>
<organism evidence="2 3">
    <name type="scientific">Rhizophagus clarus</name>
    <dbReference type="NCBI Taxonomy" id="94130"/>
    <lineage>
        <taxon>Eukaryota</taxon>
        <taxon>Fungi</taxon>
        <taxon>Fungi incertae sedis</taxon>
        <taxon>Mucoromycota</taxon>
        <taxon>Glomeromycotina</taxon>
        <taxon>Glomeromycetes</taxon>
        <taxon>Glomerales</taxon>
        <taxon>Glomeraceae</taxon>
        <taxon>Rhizophagus</taxon>
    </lineage>
</organism>